<proteinExistence type="predicted"/>
<protein>
    <submittedName>
        <fullName evidence="1">Uncharacterized protein</fullName>
    </submittedName>
</protein>
<evidence type="ECO:0000313" key="1">
    <source>
        <dbReference type="EMBL" id="MBW89823.1"/>
    </source>
</evidence>
<reference evidence="1" key="1">
    <citation type="submission" date="2018-02" db="EMBL/GenBank/DDBJ databases">
        <title>Rhizophora mucronata_Transcriptome.</title>
        <authorList>
            <person name="Meera S.P."/>
            <person name="Sreeshan A."/>
            <person name="Augustine A."/>
        </authorList>
    </citation>
    <scope>NUCLEOTIDE SEQUENCE</scope>
    <source>
        <tissue evidence="1">Leaf</tissue>
    </source>
</reference>
<sequence>MFEQKRDGNGCEYGDNNG</sequence>
<dbReference type="EMBL" id="GGEC01009340">
    <property type="protein sequence ID" value="MBW89823.1"/>
    <property type="molecule type" value="Transcribed_RNA"/>
</dbReference>
<name>A0A2P2J8N0_RHIMU</name>
<organism evidence="1">
    <name type="scientific">Rhizophora mucronata</name>
    <name type="common">Asiatic mangrove</name>
    <dbReference type="NCBI Taxonomy" id="61149"/>
    <lineage>
        <taxon>Eukaryota</taxon>
        <taxon>Viridiplantae</taxon>
        <taxon>Streptophyta</taxon>
        <taxon>Embryophyta</taxon>
        <taxon>Tracheophyta</taxon>
        <taxon>Spermatophyta</taxon>
        <taxon>Magnoliopsida</taxon>
        <taxon>eudicotyledons</taxon>
        <taxon>Gunneridae</taxon>
        <taxon>Pentapetalae</taxon>
        <taxon>rosids</taxon>
        <taxon>fabids</taxon>
        <taxon>Malpighiales</taxon>
        <taxon>Rhizophoraceae</taxon>
        <taxon>Rhizophora</taxon>
    </lineage>
</organism>
<dbReference type="AlphaFoldDB" id="A0A2P2J8N0"/>
<accession>A0A2P2J8N0</accession>